<accession>A0A8H8DHR8</accession>
<proteinExistence type="predicted"/>
<comment type="caution">
    <text evidence="2">The sequence shown here is derived from an EMBL/GenBank/DDBJ whole genome shotgun (WGS) entry which is preliminary data.</text>
</comment>
<gene>
    <name evidence="2" type="ORF">BJ554DRAFT_1037</name>
</gene>
<dbReference type="Proteomes" id="UP000673691">
    <property type="component" value="Unassembled WGS sequence"/>
</dbReference>
<sequence>VGETYRGNYASPHLGTEVQESRTLGKQKYRGPPAPAPAAARCFLRITARQVEQAILHIEWIRERCLDRPEWEFPEGSCLALVVSGTTIRVFTASAPRRLLPAGGRRILLFETLAHILVAAPGLSLQHLKT</sequence>
<dbReference type="AlphaFoldDB" id="A0A8H8DHR8"/>
<dbReference type="EMBL" id="JAEFCI010008069">
    <property type="protein sequence ID" value="KAG5458691.1"/>
    <property type="molecule type" value="Genomic_DNA"/>
</dbReference>
<feature type="non-terminal residue" evidence="2">
    <location>
        <position position="1"/>
    </location>
</feature>
<name>A0A8H8DHR8_9FUNG</name>
<organism evidence="2 3">
    <name type="scientific">Olpidium bornovanus</name>
    <dbReference type="NCBI Taxonomy" id="278681"/>
    <lineage>
        <taxon>Eukaryota</taxon>
        <taxon>Fungi</taxon>
        <taxon>Fungi incertae sedis</taxon>
        <taxon>Olpidiomycota</taxon>
        <taxon>Olpidiomycotina</taxon>
        <taxon>Olpidiomycetes</taxon>
        <taxon>Olpidiales</taxon>
        <taxon>Olpidiaceae</taxon>
        <taxon>Olpidium</taxon>
    </lineage>
</organism>
<evidence type="ECO:0000256" key="1">
    <source>
        <dbReference type="SAM" id="MobiDB-lite"/>
    </source>
</evidence>
<feature type="region of interest" description="Disordered" evidence="1">
    <location>
        <begin position="1"/>
        <end position="33"/>
    </location>
</feature>
<reference evidence="2 3" key="1">
    <citation type="journal article" name="Sci. Rep.">
        <title>Genome-scale phylogenetic analyses confirm Olpidium as the closest living zoosporic fungus to the non-flagellated, terrestrial fungi.</title>
        <authorList>
            <person name="Chang Y."/>
            <person name="Rochon D."/>
            <person name="Sekimoto S."/>
            <person name="Wang Y."/>
            <person name="Chovatia M."/>
            <person name="Sandor L."/>
            <person name="Salamov A."/>
            <person name="Grigoriev I.V."/>
            <person name="Stajich J.E."/>
            <person name="Spatafora J.W."/>
        </authorList>
    </citation>
    <scope>NUCLEOTIDE SEQUENCE [LARGE SCALE GENOMIC DNA]</scope>
    <source>
        <strain evidence="2">S191</strain>
    </source>
</reference>
<protein>
    <submittedName>
        <fullName evidence="2">Uncharacterized protein</fullName>
    </submittedName>
</protein>
<evidence type="ECO:0000313" key="2">
    <source>
        <dbReference type="EMBL" id="KAG5458691.1"/>
    </source>
</evidence>
<evidence type="ECO:0000313" key="3">
    <source>
        <dbReference type="Proteomes" id="UP000673691"/>
    </source>
</evidence>
<keyword evidence="3" id="KW-1185">Reference proteome</keyword>